<evidence type="ECO:0000313" key="3">
    <source>
        <dbReference type="Proteomes" id="UP000001861"/>
    </source>
</evidence>
<dbReference type="RefSeq" id="XP_001831046.1">
    <property type="nucleotide sequence ID" value="XM_001830994.1"/>
</dbReference>
<feature type="signal peptide" evidence="1">
    <location>
        <begin position="1"/>
        <end position="23"/>
    </location>
</feature>
<dbReference type="InParanoid" id="A8N890"/>
<name>A8N890_COPC7</name>
<feature type="chain" id="PRO_5002724062" evidence="1">
    <location>
        <begin position="24"/>
        <end position="71"/>
    </location>
</feature>
<dbReference type="OMA" id="MTQFINI"/>
<dbReference type="KEGG" id="cci:CC1G_03937"/>
<reference evidence="2 3" key="1">
    <citation type="journal article" date="2010" name="Proc. Natl. Acad. Sci. U.S.A.">
        <title>Insights into evolution of multicellular fungi from the assembled chromosomes of the mushroom Coprinopsis cinerea (Coprinus cinereus).</title>
        <authorList>
            <person name="Stajich J.E."/>
            <person name="Wilke S.K."/>
            <person name="Ahren D."/>
            <person name="Au C.H."/>
            <person name="Birren B.W."/>
            <person name="Borodovsky M."/>
            <person name="Burns C."/>
            <person name="Canback B."/>
            <person name="Casselton L.A."/>
            <person name="Cheng C.K."/>
            <person name="Deng J."/>
            <person name="Dietrich F.S."/>
            <person name="Fargo D.C."/>
            <person name="Farman M.L."/>
            <person name="Gathman A.C."/>
            <person name="Goldberg J."/>
            <person name="Guigo R."/>
            <person name="Hoegger P.J."/>
            <person name="Hooker J.B."/>
            <person name="Huggins A."/>
            <person name="James T.Y."/>
            <person name="Kamada T."/>
            <person name="Kilaru S."/>
            <person name="Kodira C."/>
            <person name="Kues U."/>
            <person name="Kupfer D."/>
            <person name="Kwan H.S."/>
            <person name="Lomsadze A."/>
            <person name="Li W."/>
            <person name="Lilly W.W."/>
            <person name="Ma L.J."/>
            <person name="Mackey A.J."/>
            <person name="Manning G."/>
            <person name="Martin F."/>
            <person name="Muraguchi H."/>
            <person name="Natvig D.O."/>
            <person name="Palmerini H."/>
            <person name="Ramesh M.A."/>
            <person name="Rehmeyer C.J."/>
            <person name="Roe B.A."/>
            <person name="Shenoy N."/>
            <person name="Stanke M."/>
            <person name="Ter-Hovhannisyan V."/>
            <person name="Tunlid A."/>
            <person name="Velagapudi R."/>
            <person name="Vision T.J."/>
            <person name="Zeng Q."/>
            <person name="Zolan M.E."/>
            <person name="Pukkila P.J."/>
        </authorList>
    </citation>
    <scope>NUCLEOTIDE SEQUENCE [LARGE SCALE GENOMIC DNA]</scope>
    <source>
        <strain evidence="3">Okayama-7 / 130 / ATCC MYA-4618 / FGSC 9003</strain>
    </source>
</reference>
<evidence type="ECO:0000256" key="1">
    <source>
        <dbReference type="SAM" id="SignalP"/>
    </source>
</evidence>
<evidence type="ECO:0000313" key="2">
    <source>
        <dbReference type="EMBL" id="EAU90668.1"/>
    </source>
</evidence>
<dbReference type="EMBL" id="AACS02000007">
    <property type="protein sequence ID" value="EAU90668.1"/>
    <property type="molecule type" value="Genomic_DNA"/>
</dbReference>
<dbReference type="Proteomes" id="UP000001861">
    <property type="component" value="Unassembled WGS sequence"/>
</dbReference>
<dbReference type="VEuPathDB" id="FungiDB:CC1G_03937"/>
<organism evidence="2 3">
    <name type="scientific">Coprinopsis cinerea (strain Okayama-7 / 130 / ATCC MYA-4618 / FGSC 9003)</name>
    <name type="common">Inky cap fungus</name>
    <name type="synonym">Hormographiella aspergillata</name>
    <dbReference type="NCBI Taxonomy" id="240176"/>
    <lineage>
        <taxon>Eukaryota</taxon>
        <taxon>Fungi</taxon>
        <taxon>Dikarya</taxon>
        <taxon>Basidiomycota</taxon>
        <taxon>Agaricomycotina</taxon>
        <taxon>Agaricomycetes</taxon>
        <taxon>Agaricomycetidae</taxon>
        <taxon>Agaricales</taxon>
        <taxon>Agaricineae</taxon>
        <taxon>Psathyrellaceae</taxon>
        <taxon>Coprinopsis</taxon>
    </lineage>
</organism>
<protein>
    <submittedName>
        <fullName evidence="2">Uncharacterized protein</fullName>
    </submittedName>
</protein>
<dbReference type="GeneID" id="6007502"/>
<dbReference type="OrthoDB" id="3025387at2759"/>
<accession>A8N890</accession>
<comment type="caution">
    <text evidence="2">The sequence shown here is derived from an EMBL/GenBank/DDBJ whole genome shotgun (WGS) entry which is preliminary data.</text>
</comment>
<keyword evidence="1" id="KW-0732">Signal</keyword>
<dbReference type="AlphaFoldDB" id="A8N890"/>
<proteinExistence type="predicted"/>
<keyword evidence="3" id="KW-1185">Reference proteome</keyword>
<sequence>MQFQSTLFALVAIVAMSCAPVHGAEGDVLTATKIFHTIQRESPFLIDRTTTTVWTQGPSLSETAPTPTPSN</sequence>
<gene>
    <name evidence="2" type="ORF">CC1G_03937</name>
</gene>